<dbReference type="Proteomes" id="UP000276215">
    <property type="component" value="Unassembled WGS sequence"/>
</dbReference>
<organism evidence="2 3">
    <name type="scientific">Choiromyces venosus 120613-1</name>
    <dbReference type="NCBI Taxonomy" id="1336337"/>
    <lineage>
        <taxon>Eukaryota</taxon>
        <taxon>Fungi</taxon>
        <taxon>Dikarya</taxon>
        <taxon>Ascomycota</taxon>
        <taxon>Pezizomycotina</taxon>
        <taxon>Pezizomycetes</taxon>
        <taxon>Pezizales</taxon>
        <taxon>Tuberaceae</taxon>
        <taxon>Choiromyces</taxon>
    </lineage>
</organism>
<evidence type="ECO:0000256" key="1">
    <source>
        <dbReference type="SAM" id="MobiDB-lite"/>
    </source>
</evidence>
<feature type="region of interest" description="Disordered" evidence="1">
    <location>
        <begin position="1"/>
        <end position="53"/>
    </location>
</feature>
<name>A0A3N4JZY9_9PEZI</name>
<proteinExistence type="predicted"/>
<dbReference type="OrthoDB" id="10428478at2759"/>
<gene>
    <name evidence="2" type="ORF">L873DRAFT_1802941</name>
</gene>
<evidence type="ECO:0000313" key="2">
    <source>
        <dbReference type="EMBL" id="RPB01711.1"/>
    </source>
</evidence>
<feature type="region of interest" description="Disordered" evidence="1">
    <location>
        <begin position="195"/>
        <end position="215"/>
    </location>
</feature>
<protein>
    <submittedName>
        <fullName evidence="2">Uncharacterized protein</fullName>
    </submittedName>
</protein>
<dbReference type="EMBL" id="ML120371">
    <property type="protein sequence ID" value="RPB01711.1"/>
    <property type="molecule type" value="Genomic_DNA"/>
</dbReference>
<feature type="compositionally biased region" description="Acidic residues" evidence="1">
    <location>
        <begin position="34"/>
        <end position="43"/>
    </location>
</feature>
<sequence length="215" mass="24223">MIDLGDCRGSSDEGEHQDMIPFDSYTEFLFNDSPEQDPGEDQGEEKVHENPPRNWSKAIVFSSSLEALNEHVDEEILRTNDIAHKHPEDIYKPPIIPPHEAGNTLDAGQSWHKIKLPLVTFRGPWQDIPNPDKDAMGGKYYGQILYSWASQKHKPIKSGLAALTVRSLPTPNGMPTIPQDQQPVVKPMSVIERRMARQRTGVRKSSRAKNSPPKK</sequence>
<reference evidence="2 3" key="1">
    <citation type="journal article" date="2018" name="Nat. Ecol. Evol.">
        <title>Pezizomycetes genomes reveal the molecular basis of ectomycorrhizal truffle lifestyle.</title>
        <authorList>
            <person name="Murat C."/>
            <person name="Payen T."/>
            <person name="Noel B."/>
            <person name="Kuo A."/>
            <person name="Morin E."/>
            <person name="Chen J."/>
            <person name="Kohler A."/>
            <person name="Krizsan K."/>
            <person name="Balestrini R."/>
            <person name="Da Silva C."/>
            <person name="Montanini B."/>
            <person name="Hainaut M."/>
            <person name="Levati E."/>
            <person name="Barry K.W."/>
            <person name="Belfiori B."/>
            <person name="Cichocki N."/>
            <person name="Clum A."/>
            <person name="Dockter R.B."/>
            <person name="Fauchery L."/>
            <person name="Guy J."/>
            <person name="Iotti M."/>
            <person name="Le Tacon F."/>
            <person name="Lindquist E.A."/>
            <person name="Lipzen A."/>
            <person name="Malagnac F."/>
            <person name="Mello A."/>
            <person name="Molinier V."/>
            <person name="Miyauchi S."/>
            <person name="Poulain J."/>
            <person name="Riccioni C."/>
            <person name="Rubini A."/>
            <person name="Sitrit Y."/>
            <person name="Splivallo R."/>
            <person name="Traeger S."/>
            <person name="Wang M."/>
            <person name="Zifcakova L."/>
            <person name="Wipf D."/>
            <person name="Zambonelli A."/>
            <person name="Paolocci F."/>
            <person name="Nowrousian M."/>
            <person name="Ottonello S."/>
            <person name="Baldrian P."/>
            <person name="Spatafora J.W."/>
            <person name="Henrissat B."/>
            <person name="Nagy L.G."/>
            <person name="Aury J.M."/>
            <person name="Wincker P."/>
            <person name="Grigoriev I.V."/>
            <person name="Bonfante P."/>
            <person name="Martin F.M."/>
        </authorList>
    </citation>
    <scope>NUCLEOTIDE SEQUENCE [LARGE SCALE GENOMIC DNA]</scope>
    <source>
        <strain evidence="2 3">120613-1</strain>
    </source>
</reference>
<keyword evidence="3" id="KW-1185">Reference proteome</keyword>
<evidence type="ECO:0000313" key="3">
    <source>
        <dbReference type="Proteomes" id="UP000276215"/>
    </source>
</evidence>
<feature type="compositionally biased region" description="Basic residues" evidence="1">
    <location>
        <begin position="196"/>
        <end position="215"/>
    </location>
</feature>
<accession>A0A3N4JZY9</accession>
<dbReference type="AlphaFoldDB" id="A0A3N4JZY9"/>
<feature type="compositionally biased region" description="Basic and acidic residues" evidence="1">
    <location>
        <begin position="1"/>
        <end position="18"/>
    </location>
</feature>